<comment type="caution">
    <text evidence="3">The sequence shown here is derived from an EMBL/GenBank/DDBJ whole genome shotgun (WGS) entry which is preliminary data.</text>
</comment>
<keyword evidence="1" id="KW-0812">Transmembrane</keyword>
<proteinExistence type="predicted"/>
<reference evidence="3" key="1">
    <citation type="journal article" date="2021" name="Front. Microbiol.">
        <title>Comprehensive Comparative Genomics and Phenotyping of Methylobacterium Species.</title>
        <authorList>
            <person name="Alessa O."/>
            <person name="Ogura Y."/>
            <person name="Fujitani Y."/>
            <person name="Takami H."/>
            <person name="Hayashi T."/>
            <person name="Sahin N."/>
            <person name="Tani A."/>
        </authorList>
    </citation>
    <scope>NUCLEOTIDE SEQUENCE</scope>
    <source>
        <strain evidence="3">DSM 23632</strain>
    </source>
</reference>
<feature type="transmembrane region" description="Helical" evidence="1">
    <location>
        <begin position="45"/>
        <end position="63"/>
    </location>
</feature>
<dbReference type="PANTHER" id="PTHR30619">
    <property type="entry name" value="DNA INTERNALIZATION/COMPETENCE PROTEIN COMEC/REC2"/>
    <property type="match status" value="1"/>
</dbReference>
<feature type="transmembrane region" description="Helical" evidence="1">
    <location>
        <begin position="92"/>
        <end position="112"/>
    </location>
</feature>
<dbReference type="PANTHER" id="PTHR30619:SF1">
    <property type="entry name" value="RECOMBINATION PROTEIN 2"/>
    <property type="match status" value="1"/>
</dbReference>
<dbReference type="InterPro" id="IPR052159">
    <property type="entry name" value="Competence_DNA_uptake"/>
</dbReference>
<accession>A0ABQ4TXB9</accession>
<name>A0ABQ4TXB9_9HYPH</name>
<dbReference type="Proteomes" id="UP001055057">
    <property type="component" value="Unassembled WGS sequence"/>
</dbReference>
<evidence type="ECO:0000313" key="3">
    <source>
        <dbReference type="EMBL" id="GJE58672.1"/>
    </source>
</evidence>
<feature type="domain" description="DUF4131" evidence="2">
    <location>
        <begin position="73"/>
        <end position="216"/>
    </location>
</feature>
<dbReference type="InterPro" id="IPR025405">
    <property type="entry name" value="DUF4131"/>
</dbReference>
<protein>
    <recommendedName>
        <fullName evidence="2">DUF4131 domain-containing protein</fullName>
    </recommendedName>
</protein>
<evidence type="ECO:0000313" key="4">
    <source>
        <dbReference type="Proteomes" id="UP001055057"/>
    </source>
</evidence>
<keyword evidence="1" id="KW-1133">Transmembrane helix</keyword>
<evidence type="ECO:0000259" key="2">
    <source>
        <dbReference type="Pfam" id="PF13567"/>
    </source>
</evidence>
<keyword evidence="1" id="KW-0472">Membrane</keyword>
<feature type="transmembrane region" description="Helical" evidence="1">
    <location>
        <begin position="69"/>
        <end position="87"/>
    </location>
</feature>
<dbReference type="EMBL" id="BPRB01000045">
    <property type="protein sequence ID" value="GJE58672.1"/>
    <property type="molecule type" value="Genomic_DNA"/>
</dbReference>
<dbReference type="Pfam" id="PF13567">
    <property type="entry name" value="DUF4131"/>
    <property type="match status" value="1"/>
</dbReference>
<keyword evidence="4" id="KW-1185">Reference proteome</keyword>
<gene>
    <name evidence="3" type="ORF">MPOCJGCO_0754</name>
</gene>
<reference evidence="3" key="2">
    <citation type="submission" date="2021-08" db="EMBL/GenBank/DDBJ databases">
        <authorList>
            <person name="Tani A."/>
            <person name="Ola A."/>
            <person name="Ogura Y."/>
            <person name="Katsura K."/>
            <person name="Hayashi T."/>
        </authorList>
    </citation>
    <scope>NUCLEOTIDE SEQUENCE</scope>
    <source>
        <strain evidence="3">DSM 23632</strain>
    </source>
</reference>
<sequence>MERIGTRPAGRALALGGGARPADLAPALGRWFVRELAQDAAQRRLFPWLAVAFGAGILAFFTATDDTPALAAPLAVAIAGVAVTPFLGARPVALAVVLGLVAALLGFAAATLRVSLVSAPVMARTAIAPLTGLIEALDEREEGARLVVRVASFGTLAPEVRPTRVRVSFKTAPALRPGDFIAATARLLPPPEAARPGGYDFARDAYFRGIGAVGSLIGKIEVRPPPEPVPFSLRFAAAVDAARNALTRRIADANGGQAGAVAAALVTGKRGLIAPATNDTLRAAGIYHVVSIDRVGRHSPDASLLVSPRRRSTPECRPVAFPAIVHGWVGLQASPGLGISTKPILS</sequence>
<organism evidence="3 4">
    <name type="scientific">Methylobacterium trifolii</name>
    <dbReference type="NCBI Taxonomy" id="1003092"/>
    <lineage>
        <taxon>Bacteria</taxon>
        <taxon>Pseudomonadati</taxon>
        <taxon>Pseudomonadota</taxon>
        <taxon>Alphaproteobacteria</taxon>
        <taxon>Hyphomicrobiales</taxon>
        <taxon>Methylobacteriaceae</taxon>
        <taxon>Methylobacterium</taxon>
    </lineage>
</organism>
<evidence type="ECO:0000256" key="1">
    <source>
        <dbReference type="SAM" id="Phobius"/>
    </source>
</evidence>